<dbReference type="OrthoDB" id="3219649at2759"/>
<evidence type="ECO:0000313" key="2">
    <source>
        <dbReference type="Proteomes" id="UP000193498"/>
    </source>
</evidence>
<name>A0A1Y1VR53_9FUNG</name>
<sequence length="324" mass="36324">MYVWSAINCFMNTKYSYFLYIKMNKLLLMILAWCSSPTLSLQYNEVHLLENSDLYLYPVLSSDKRLRLENGTIVTILCQTLDAKPSNKKEPSVWSKVQYGELFGYIPYQRMEHIESWLPGAPKCECREGASVLCVDDRRIPHTEAASTLQSFGISIGCDHSSHVGCPSFENIRNETLNGLINFLVFSKCPNVQVIGGTELQDPIQTFSHHYSHQNGFRIDFTSDPCIDLFIHKQLTYIGERAYGSPDKLYVACSGNTVAWKDGYWEMSSYVNGGSKVVGANGGCISSSSGQYLAQTHKNSGIDNTKTYGLAFLSISIVTFLMLL</sequence>
<evidence type="ECO:0000313" key="1">
    <source>
        <dbReference type="EMBL" id="ORX63535.1"/>
    </source>
</evidence>
<dbReference type="STRING" id="1314790.A0A1Y1VR53"/>
<dbReference type="InParanoid" id="A0A1Y1VR53"/>
<organism evidence="1 2">
    <name type="scientific">Basidiobolus meristosporus CBS 931.73</name>
    <dbReference type="NCBI Taxonomy" id="1314790"/>
    <lineage>
        <taxon>Eukaryota</taxon>
        <taxon>Fungi</taxon>
        <taxon>Fungi incertae sedis</taxon>
        <taxon>Zoopagomycota</taxon>
        <taxon>Entomophthoromycotina</taxon>
        <taxon>Basidiobolomycetes</taxon>
        <taxon>Basidiobolales</taxon>
        <taxon>Basidiobolaceae</taxon>
        <taxon>Basidiobolus</taxon>
    </lineage>
</organism>
<dbReference type="Proteomes" id="UP000193498">
    <property type="component" value="Unassembled WGS sequence"/>
</dbReference>
<accession>A0A1Y1VR53</accession>
<protein>
    <recommendedName>
        <fullName evidence="3">SH3 domain-containing protein</fullName>
    </recommendedName>
</protein>
<comment type="caution">
    <text evidence="1">The sequence shown here is derived from an EMBL/GenBank/DDBJ whole genome shotgun (WGS) entry which is preliminary data.</text>
</comment>
<reference evidence="1 2" key="1">
    <citation type="submission" date="2016-07" db="EMBL/GenBank/DDBJ databases">
        <title>Pervasive Adenine N6-methylation of Active Genes in Fungi.</title>
        <authorList>
            <consortium name="DOE Joint Genome Institute"/>
            <person name="Mondo S.J."/>
            <person name="Dannebaum R.O."/>
            <person name="Kuo R.C."/>
            <person name="Labutti K."/>
            <person name="Haridas S."/>
            <person name="Kuo A."/>
            <person name="Salamov A."/>
            <person name="Ahrendt S.R."/>
            <person name="Lipzen A."/>
            <person name="Sullivan W."/>
            <person name="Andreopoulos W.B."/>
            <person name="Clum A."/>
            <person name="Lindquist E."/>
            <person name="Daum C."/>
            <person name="Ramamoorthy G.K."/>
            <person name="Gryganskyi A."/>
            <person name="Culley D."/>
            <person name="Magnuson J.K."/>
            <person name="James T.Y."/>
            <person name="O'Malley M.A."/>
            <person name="Stajich J.E."/>
            <person name="Spatafora J.W."/>
            <person name="Visel A."/>
            <person name="Grigoriev I.V."/>
        </authorList>
    </citation>
    <scope>NUCLEOTIDE SEQUENCE [LARGE SCALE GENOMIC DNA]</scope>
    <source>
        <strain evidence="1 2">CBS 931.73</strain>
    </source>
</reference>
<proteinExistence type="predicted"/>
<keyword evidence="2" id="KW-1185">Reference proteome</keyword>
<gene>
    <name evidence="1" type="ORF">K493DRAFT_309737</name>
</gene>
<evidence type="ECO:0008006" key="3">
    <source>
        <dbReference type="Google" id="ProtNLM"/>
    </source>
</evidence>
<dbReference type="EMBL" id="MCFE01001299">
    <property type="protein sequence ID" value="ORX63535.1"/>
    <property type="molecule type" value="Genomic_DNA"/>
</dbReference>
<dbReference type="AlphaFoldDB" id="A0A1Y1VR53"/>